<keyword evidence="3" id="KW-0547">Nucleotide-binding</keyword>
<dbReference type="PROSITE" id="PS50011">
    <property type="entry name" value="PROTEIN_KINASE_DOM"/>
    <property type="match status" value="1"/>
</dbReference>
<dbReference type="Pfam" id="PF00069">
    <property type="entry name" value="Pkinase"/>
    <property type="match status" value="1"/>
</dbReference>
<proteinExistence type="predicted"/>
<keyword evidence="1" id="KW-0723">Serine/threonine-protein kinase</keyword>
<dbReference type="GO" id="GO:0005524">
    <property type="term" value="F:ATP binding"/>
    <property type="evidence" value="ECO:0007669"/>
    <property type="project" value="UniProtKB-KW"/>
</dbReference>
<keyword evidence="4 7" id="KW-0418">Kinase</keyword>
<dbReference type="AlphaFoldDB" id="A0A2H3JFB4"/>
<dbReference type="OMA" id="ENEWTAL"/>
<evidence type="ECO:0000256" key="5">
    <source>
        <dbReference type="ARBA" id="ARBA00022840"/>
    </source>
</evidence>
<evidence type="ECO:0000256" key="3">
    <source>
        <dbReference type="ARBA" id="ARBA00022741"/>
    </source>
</evidence>
<evidence type="ECO:0000256" key="2">
    <source>
        <dbReference type="ARBA" id="ARBA00022679"/>
    </source>
</evidence>
<gene>
    <name evidence="7" type="ORF">WOLCODRAFT_64787</name>
</gene>
<dbReference type="Gene3D" id="1.10.510.10">
    <property type="entry name" value="Transferase(Phosphotransferase) domain 1"/>
    <property type="match status" value="1"/>
</dbReference>
<name>A0A2H3JFB4_WOLCO</name>
<evidence type="ECO:0000256" key="4">
    <source>
        <dbReference type="ARBA" id="ARBA00022777"/>
    </source>
</evidence>
<sequence>MHRDIKPENFFIDHNGHIVLGDFGLSHTPKPKKKFEKAPTYGLCGTSSYLAPEMLNDALLSRHGYKYKVDIFSLGVTFVEVLGRLSEPLYCAMDQNQQRAVMNDLGVDIVKKFIKDPDQLDLVLKMIDEDPNRRPDTQEIMKHAFFKDIDWEMVYNHQYQRESILFESYQIGLSTQSMMVDEYTHPRFRQNSIGMQSNP</sequence>
<evidence type="ECO:0000313" key="8">
    <source>
        <dbReference type="Proteomes" id="UP000218811"/>
    </source>
</evidence>
<evidence type="ECO:0000313" key="7">
    <source>
        <dbReference type="EMBL" id="PCH38493.1"/>
    </source>
</evidence>
<dbReference type="SMART" id="SM00220">
    <property type="entry name" value="S_TKc"/>
    <property type="match status" value="1"/>
</dbReference>
<evidence type="ECO:0000256" key="1">
    <source>
        <dbReference type="ARBA" id="ARBA00022527"/>
    </source>
</evidence>
<feature type="domain" description="Protein kinase" evidence="6">
    <location>
        <begin position="1"/>
        <end position="146"/>
    </location>
</feature>
<dbReference type="GO" id="GO:0004674">
    <property type="term" value="F:protein serine/threonine kinase activity"/>
    <property type="evidence" value="ECO:0007669"/>
    <property type="project" value="UniProtKB-KW"/>
</dbReference>
<protein>
    <submittedName>
        <fullName evidence="7">Kinase-like protein</fullName>
    </submittedName>
</protein>
<dbReference type="OrthoDB" id="193860at2759"/>
<organism evidence="7 8">
    <name type="scientific">Wolfiporia cocos (strain MD-104)</name>
    <name type="common">Brown rot fungus</name>
    <dbReference type="NCBI Taxonomy" id="742152"/>
    <lineage>
        <taxon>Eukaryota</taxon>
        <taxon>Fungi</taxon>
        <taxon>Dikarya</taxon>
        <taxon>Basidiomycota</taxon>
        <taxon>Agaricomycotina</taxon>
        <taxon>Agaricomycetes</taxon>
        <taxon>Polyporales</taxon>
        <taxon>Phaeolaceae</taxon>
        <taxon>Wolfiporia</taxon>
    </lineage>
</organism>
<dbReference type="STRING" id="742152.A0A2H3JFB4"/>
<dbReference type="InterPro" id="IPR000719">
    <property type="entry name" value="Prot_kinase_dom"/>
</dbReference>
<keyword evidence="8" id="KW-1185">Reference proteome</keyword>
<dbReference type="EMBL" id="KB467942">
    <property type="protein sequence ID" value="PCH38493.1"/>
    <property type="molecule type" value="Genomic_DNA"/>
</dbReference>
<evidence type="ECO:0000259" key="6">
    <source>
        <dbReference type="PROSITE" id="PS50011"/>
    </source>
</evidence>
<dbReference type="SUPFAM" id="SSF56112">
    <property type="entry name" value="Protein kinase-like (PK-like)"/>
    <property type="match status" value="1"/>
</dbReference>
<dbReference type="InterPro" id="IPR011009">
    <property type="entry name" value="Kinase-like_dom_sf"/>
</dbReference>
<keyword evidence="2" id="KW-0808">Transferase</keyword>
<accession>A0A2H3JFB4</accession>
<keyword evidence="5" id="KW-0067">ATP-binding</keyword>
<dbReference type="PANTHER" id="PTHR24351">
    <property type="entry name" value="RIBOSOMAL PROTEIN S6 KINASE"/>
    <property type="match status" value="1"/>
</dbReference>
<dbReference type="Proteomes" id="UP000218811">
    <property type="component" value="Unassembled WGS sequence"/>
</dbReference>
<reference evidence="7 8" key="1">
    <citation type="journal article" date="2012" name="Science">
        <title>The Paleozoic origin of enzymatic lignin decomposition reconstructed from 31 fungal genomes.</title>
        <authorList>
            <person name="Floudas D."/>
            <person name="Binder M."/>
            <person name="Riley R."/>
            <person name="Barry K."/>
            <person name="Blanchette R.A."/>
            <person name="Henrissat B."/>
            <person name="Martinez A.T."/>
            <person name="Otillar R."/>
            <person name="Spatafora J.W."/>
            <person name="Yadav J.S."/>
            <person name="Aerts A."/>
            <person name="Benoit I."/>
            <person name="Boyd A."/>
            <person name="Carlson A."/>
            <person name="Copeland A."/>
            <person name="Coutinho P.M."/>
            <person name="de Vries R.P."/>
            <person name="Ferreira P."/>
            <person name="Findley K."/>
            <person name="Foster B."/>
            <person name="Gaskell J."/>
            <person name="Glotzer D."/>
            <person name="Gorecki P."/>
            <person name="Heitman J."/>
            <person name="Hesse C."/>
            <person name="Hori C."/>
            <person name="Igarashi K."/>
            <person name="Jurgens J.A."/>
            <person name="Kallen N."/>
            <person name="Kersten P."/>
            <person name="Kohler A."/>
            <person name="Kuees U."/>
            <person name="Kumar T.K.A."/>
            <person name="Kuo A."/>
            <person name="LaButti K."/>
            <person name="Larrondo L.F."/>
            <person name="Lindquist E."/>
            <person name="Ling A."/>
            <person name="Lombard V."/>
            <person name="Lucas S."/>
            <person name="Lundell T."/>
            <person name="Martin R."/>
            <person name="McLaughlin D.J."/>
            <person name="Morgenstern I."/>
            <person name="Morin E."/>
            <person name="Murat C."/>
            <person name="Nagy L.G."/>
            <person name="Nolan M."/>
            <person name="Ohm R.A."/>
            <person name="Patyshakuliyeva A."/>
            <person name="Rokas A."/>
            <person name="Ruiz-Duenas F.J."/>
            <person name="Sabat G."/>
            <person name="Salamov A."/>
            <person name="Samejima M."/>
            <person name="Schmutz J."/>
            <person name="Slot J.C."/>
            <person name="St John F."/>
            <person name="Stenlid J."/>
            <person name="Sun H."/>
            <person name="Sun S."/>
            <person name="Syed K."/>
            <person name="Tsang A."/>
            <person name="Wiebenga A."/>
            <person name="Young D."/>
            <person name="Pisabarro A."/>
            <person name="Eastwood D.C."/>
            <person name="Martin F."/>
            <person name="Cullen D."/>
            <person name="Grigoriev I.V."/>
            <person name="Hibbett D.S."/>
        </authorList>
    </citation>
    <scope>NUCLEOTIDE SEQUENCE [LARGE SCALE GENOMIC DNA]</scope>
    <source>
        <strain evidence="7 8">MD-104</strain>
    </source>
</reference>